<evidence type="ECO:0000256" key="6">
    <source>
        <dbReference type="ARBA" id="ARBA00022824"/>
    </source>
</evidence>
<dbReference type="GO" id="GO:0005789">
    <property type="term" value="C:endoplasmic reticulum membrane"/>
    <property type="evidence" value="ECO:0007669"/>
    <property type="project" value="UniProtKB-SubCell"/>
</dbReference>
<name>A0A4S2LEA1_OPIFE</name>
<dbReference type="STRING" id="147828.A0A4S2LEA1"/>
<keyword evidence="7" id="KW-0472">Membrane</keyword>
<dbReference type="UniPathway" id="UPA00196"/>
<feature type="transmembrane region" description="Helical" evidence="7">
    <location>
        <begin position="695"/>
        <end position="717"/>
    </location>
</feature>
<evidence type="ECO:0000256" key="4">
    <source>
        <dbReference type="ARBA" id="ARBA00020831"/>
    </source>
</evidence>
<keyword evidence="7" id="KW-0808">Transferase</keyword>
<feature type="transmembrane region" description="Helical" evidence="7">
    <location>
        <begin position="458"/>
        <end position="475"/>
    </location>
</feature>
<dbReference type="PANTHER" id="PTHR12250:SF0">
    <property type="entry name" value="GPI ETHANOLAMINE PHOSPHATE TRANSFERASE 1"/>
    <property type="match status" value="1"/>
</dbReference>
<feature type="transmembrane region" description="Helical" evidence="7">
    <location>
        <begin position="481"/>
        <end position="506"/>
    </location>
</feature>
<evidence type="ECO:0000256" key="5">
    <source>
        <dbReference type="ARBA" id="ARBA00022502"/>
    </source>
</evidence>
<reference evidence="9 10" key="1">
    <citation type="journal article" date="2019" name="BMC Genomics">
        <title>New insights from Opisthorchis felineus genome: update on genomics of the epidemiologically important liver flukes.</title>
        <authorList>
            <person name="Ershov N.I."/>
            <person name="Mordvinov V.A."/>
            <person name="Prokhortchouk E.B."/>
            <person name="Pakharukova M.Y."/>
            <person name="Gunbin K.V."/>
            <person name="Ustyantsev K."/>
            <person name="Genaev M.A."/>
            <person name="Blinov A.G."/>
            <person name="Mazur A."/>
            <person name="Boulygina E."/>
            <person name="Tsygankova S."/>
            <person name="Khrameeva E."/>
            <person name="Chekanov N."/>
            <person name="Fan G."/>
            <person name="Xiao A."/>
            <person name="Zhang H."/>
            <person name="Xu X."/>
            <person name="Yang H."/>
            <person name="Solovyev V."/>
            <person name="Lee S.M."/>
            <person name="Liu X."/>
            <person name="Afonnikov D.A."/>
            <person name="Skryabin K.G."/>
        </authorList>
    </citation>
    <scope>NUCLEOTIDE SEQUENCE [LARGE SCALE GENOMIC DNA]</scope>
    <source>
        <strain evidence="9">AK-0245</strain>
        <tissue evidence="9">Whole organism</tissue>
    </source>
</reference>
<dbReference type="GO" id="GO:0051377">
    <property type="term" value="F:mannose-ethanolamine phosphotransferase activity"/>
    <property type="evidence" value="ECO:0007669"/>
    <property type="project" value="UniProtKB-UniRule"/>
</dbReference>
<dbReference type="SUPFAM" id="SSF53649">
    <property type="entry name" value="Alkaline phosphatase-like"/>
    <property type="match status" value="1"/>
</dbReference>
<proteinExistence type="inferred from homology"/>
<dbReference type="InterPro" id="IPR017852">
    <property type="entry name" value="GPI_EtnP_transferase_1_C"/>
</dbReference>
<keyword evidence="5 7" id="KW-0337">GPI-anchor biosynthesis</keyword>
<evidence type="ECO:0000256" key="2">
    <source>
        <dbReference type="ARBA" id="ARBA00004687"/>
    </source>
</evidence>
<comment type="function">
    <text evidence="7">Ethanolamine phosphate transferase involved in glycosylphosphatidylinositol-anchor biosynthesis. Transfers ethanolamine phosphate to the first alpha-1,4-linked mannose of the glycosylphosphatidylinositol precursor of GPI-anchor.</text>
</comment>
<dbReference type="InterPro" id="IPR007070">
    <property type="entry name" value="GPI_EtnP_transferase_1"/>
</dbReference>
<evidence type="ECO:0000256" key="3">
    <source>
        <dbReference type="ARBA" id="ARBA00008400"/>
    </source>
</evidence>
<feature type="transmembrane region" description="Helical" evidence="7">
    <location>
        <begin position="351"/>
        <end position="369"/>
    </location>
</feature>
<keyword evidence="10" id="KW-1185">Reference proteome</keyword>
<feature type="transmembrane region" description="Helical" evidence="7">
    <location>
        <begin position="518"/>
        <end position="539"/>
    </location>
</feature>
<dbReference type="OrthoDB" id="2748310at2759"/>
<feature type="transmembrane region" description="Helical" evidence="7">
    <location>
        <begin position="328"/>
        <end position="345"/>
    </location>
</feature>
<dbReference type="EMBL" id="SJOL01007796">
    <property type="protein sequence ID" value="TGZ61832.1"/>
    <property type="molecule type" value="Genomic_DNA"/>
</dbReference>
<comment type="subcellular location">
    <subcellularLocation>
        <location evidence="1 7">Endoplasmic reticulum membrane</location>
        <topology evidence="1 7">Multi-pass membrane protein</topology>
    </subcellularLocation>
</comment>
<evidence type="ECO:0000256" key="1">
    <source>
        <dbReference type="ARBA" id="ARBA00004477"/>
    </source>
</evidence>
<dbReference type="GO" id="GO:0006506">
    <property type="term" value="P:GPI anchor biosynthetic process"/>
    <property type="evidence" value="ECO:0007669"/>
    <property type="project" value="UniProtKB-UniPathway"/>
</dbReference>
<protein>
    <recommendedName>
        <fullName evidence="4 7">GPI ethanolamine phosphate transferase 1</fullName>
        <ecNumber evidence="7">2.-.-.-</ecNumber>
    </recommendedName>
</protein>
<dbReference type="Pfam" id="PF01663">
    <property type="entry name" value="Phosphodiest"/>
    <property type="match status" value="1"/>
</dbReference>
<comment type="pathway">
    <text evidence="2 7">Glycolipid biosynthesis; glycosylphosphatidylinositol-anchor biosynthesis.</text>
</comment>
<feature type="domain" description="GPI ethanolamine phosphate transferase 1 C-terminal" evidence="8">
    <location>
        <begin position="279"/>
        <end position="759"/>
    </location>
</feature>
<dbReference type="EC" id="2.-.-.-" evidence="7"/>
<gene>
    <name evidence="9" type="ORF">CRM22_007755</name>
</gene>
<dbReference type="InterPro" id="IPR002591">
    <property type="entry name" value="Phosphodiest/P_Trfase"/>
</dbReference>
<feature type="transmembrane region" description="Helical" evidence="7">
    <location>
        <begin position="772"/>
        <end position="793"/>
    </location>
</feature>
<keyword evidence="7" id="KW-1133">Transmembrane helix</keyword>
<evidence type="ECO:0000313" key="10">
    <source>
        <dbReference type="Proteomes" id="UP000308267"/>
    </source>
</evidence>
<dbReference type="PANTHER" id="PTHR12250">
    <property type="entry name" value="PHOSPHATIDYLINOSITOL GLYCAN, CLASS N"/>
    <property type="match status" value="1"/>
</dbReference>
<feature type="transmembrane region" description="Helical" evidence="7">
    <location>
        <begin position="434"/>
        <end position="451"/>
    </location>
</feature>
<organism evidence="9 10">
    <name type="scientific">Opisthorchis felineus</name>
    <dbReference type="NCBI Taxonomy" id="147828"/>
    <lineage>
        <taxon>Eukaryota</taxon>
        <taxon>Metazoa</taxon>
        <taxon>Spiralia</taxon>
        <taxon>Lophotrochozoa</taxon>
        <taxon>Platyhelminthes</taxon>
        <taxon>Trematoda</taxon>
        <taxon>Digenea</taxon>
        <taxon>Opisthorchiida</taxon>
        <taxon>Opisthorchiata</taxon>
        <taxon>Opisthorchiidae</taxon>
        <taxon>Opisthorchis</taxon>
    </lineage>
</organism>
<dbReference type="AlphaFoldDB" id="A0A4S2LEA1"/>
<feature type="transmembrane region" description="Helical" evidence="7">
    <location>
        <begin position="599"/>
        <end position="615"/>
    </location>
</feature>
<dbReference type="Pfam" id="PF04987">
    <property type="entry name" value="PigN"/>
    <property type="match status" value="1"/>
</dbReference>
<comment type="similarity">
    <text evidence="3 7">Belongs to the PIGG/PIGN/PIGO family. PIGN subfamily.</text>
</comment>
<comment type="caution">
    <text evidence="9">The sequence shown here is derived from an EMBL/GenBank/DDBJ whole genome shotgun (WGS) entry which is preliminary data.</text>
</comment>
<feature type="transmembrane region" description="Helical" evidence="7">
    <location>
        <begin position="729"/>
        <end position="752"/>
    </location>
</feature>
<evidence type="ECO:0000259" key="8">
    <source>
        <dbReference type="Pfam" id="PF04987"/>
    </source>
</evidence>
<evidence type="ECO:0000313" key="9">
    <source>
        <dbReference type="EMBL" id="TGZ61832.1"/>
    </source>
</evidence>
<keyword evidence="7" id="KW-0812">Transmembrane</keyword>
<keyword evidence="6 7" id="KW-0256">Endoplasmic reticulum</keyword>
<dbReference type="Proteomes" id="UP000308267">
    <property type="component" value="Unassembled WGS sequence"/>
</dbReference>
<evidence type="ECO:0000256" key="7">
    <source>
        <dbReference type="RuleBase" id="RU367138"/>
    </source>
</evidence>
<feature type="transmembrane region" description="Helical" evidence="7">
    <location>
        <begin position="290"/>
        <end position="308"/>
    </location>
</feature>
<dbReference type="Gene3D" id="3.40.720.10">
    <property type="entry name" value="Alkaline Phosphatase, subunit A"/>
    <property type="match status" value="1"/>
</dbReference>
<feature type="transmembrane region" description="Helical" evidence="7">
    <location>
        <begin position="655"/>
        <end position="675"/>
    </location>
</feature>
<sequence>MSADEWSVGRFLATLDNMENGFFVNSQVTGEDLSVSQSARLAFIHLDASDAIGHAASRESPISKSSQYRSLLHQFDGFLSKITRKLKRVSEGLNVRVAFVLTADHGMTDSDGHGGDSLQETITPLLVWGAGLVGPRLSESSFERHLFTQTDSYGFPVQIEGRQVNEIQQVDLCPLMAALLGIPIPKNSRGRLPLALVNSSDPVKFQMIRANCLQLIAQLQVKLEEKRRSYFMLFFMEYGRLTQEDVANRMQRAETLGAKREYADAIEQYSQLEELTIAALDYYDTYDRKFFRIFVGLSCLLWSLEILCSMLGEVQAGQQQVCAKPRPIGICQLFLCGYGTVIFVFAYSRPVSHTVCQIMPLVFALHLAWSRRRQTQLLNLIKGTAQGMCQAVCTLKTVGPLASFLSVAPRLLIVLNCVCILELLIWGFSHRSCLSAASILVSIWPLLDRSFGRGRKTLRFLWPFACILLAVFPLLPVSSSIYSPFLVTFGGLTLSVISAVFVWRVFISTQLQVKCRYAILPFVMSFFVAVAGLAVLVTRSSTSVAPVARRAVQLFSWSSLAVLPLFLFVLVPKKTGHRLFYWITAWMIPYILLSVGYEVLFLGVFLCVGLLWIQMELPNMAANKLWDLETACLCTRNNTLQTQERLCKFETLRRALFFIFLLIVIFFGIADVSTLNKLDIRITYCFVTQIEHGSVVYFAILKILLPLLCLGIIGSAIQTHGNQESSAPYEALVTLAGCCTILSNLFIVQFFMWLRVEGSWLAIGTSIAHYGIAMGISLLTFVLLFIGLGMLCLEFPMKLCMSSRQSFHTLDPL</sequence>
<accession>A0A4S2LEA1</accession>
<feature type="transmembrane region" description="Helical" evidence="7">
    <location>
        <begin position="551"/>
        <end position="571"/>
    </location>
</feature>
<dbReference type="InterPro" id="IPR017850">
    <property type="entry name" value="Alkaline_phosphatase_core_sf"/>
</dbReference>